<evidence type="ECO:0000313" key="2">
    <source>
        <dbReference type="Proteomes" id="UP000233551"/>
    </source>
</evidence>
<reference evidence="1 2" key="1">
    <citation type="submission" date="2017-11" db="EMBL/GenBank/DDBJ databases">
        <title>De-novo sequencing of pomegranate (Punica granatum L.) genome.</title>
        <authorList>
            <person name="Akparov Z."/>
            <person name="Amiraslanov A."/>
            <person name="Hajiyeva S."/>
            <person name="Abbasov M."/>
            <person name="Kaur K."/>
            <person name="Hamwieh A."/>
            <person name="Solovyev V."/>
            <person name="Salamov A."/>
            <person name="Braich B."/>
            <person name="Kosarev P."/>
            <person name="Mahmoud A."/>
            <person name="Hajiyev E."/>
            <person name="Babayeva S."/>
            <person name="Izzatullayeva V."/>
            <person name="Mammadov A."/>
            <person name="Mammadov A."/>
            <person name="Sharifova S."/>
            <person name="Ojaghi J."/>
            <person name="Eynullazada K."/>
            <person name="Bayramov B."/>
            <person name="Abdulazimova A."/>
            <person name="Shahmuradov I."/>
        </authorList>
    </citation>
    <scope>NUCLEOTIDE SEQUENCE [LARGE SCALE GENOMIC DNA]</scope>
    <source>
        <strain evidence="2">cv. AG2017</strain>
        <tissue evidence="1">Leaf</tissue>
    </source>
</reference>
<accession>A0A2I0HIJ7</accession>
<dbReference type="AlphaFoldDB" id="A0A2I0HIJ7"/>
<protein>
    <submittedName>
        <fullName evidence="1">Uncharacterized protein</fullName>
    </submittedName>
</protein>
<organism evidence="1 2">
    <name type="scientific">Punica granatum</name>
    <name type="common">Pomegranate</name>
    <dbReference type="NCBI Taxonomy" id="22663"/>
    <lineage>
        <taxon>Eukaryota</taxon>
        <taxon>Viridiplantae</taxon>
        <taxon>Streptophyta</taxon>
        <taxon>Embryophyta</taxon>
        <taxon>Tracheophyta</taxon>
        <taxon>Spermatophyta</taxon>
        <taxon>Magnoliopsida</taxon>
        <taxon>eudicotyledons</taxon>
        <taxon>Gunneridae</taxon>
        <taxon>Pentapetalae</taxon>
        <taxon>rosids</taxon>
        <taxon>malvids</taxon>
        <taxon>Myrtales</taxon>
        <taxon>Lythraceae</taxon>
        <taxon>Punica</taxon>
    </lineage>
</organism>
<gene>
    <name evidence="1" type="ORF">CRG98_048096</name>
</gene>
<name>A0A2I0HIJ7_PUNGR</name>
<evidence type="ECO:0000313" key="1">
    <source>
        <dbReference type="EMBL" id="PKI31515.1"/>
    </source>
</evidence>
<dbReference type="Proteomes" id="UP000233551">
    <property type="component" value="Unassembled WGS sequence"/>
</dbReference>
<keyword evidence="2" id="KW-1185">Reference proteome</keyword>
<dbReference type="EMBL" id="PGOL01008657">
    <property type="protein sequence ID" value="PKI31515.1"/>
    <property type="molecule type" value="Genomic_DNA"/>
</dbReference>
<proteinExistence type="predicted"/>
<comment type="caution">
    <text evidence="1">The sequence shown here is derived from an EMBL/GenBank/DDBJ whole genome shotgun (WGS) entry which is preliminary data.</text>
</comment>
<sequence length="86" mass="9825">MTGKHPSRWLKLYCTRDGTVKEKDSFAKQDEPAYLCPSLFADVAGRRGVSPRCRTRPHAEEWLLLLQRREEEEKAEKPAAVPLMAA</sequence>